<dbReference type="Gene3D" id="1.20.5.500">
    <property type="entry name" value="Single helix bin"/>
    <property type="match status" value="1"/>
</dbReference>
<evidence type="ECO:0000256" key="3">
    <source>
        <dbReference type="SAM" id="Coils"/>
    </source>
</evidence>
<dbReference type="AlphaFoldDB" id="A0AAD6BK82"/>
<organism evidence="6 7">
    <name type="scientific">Pogonophryne albipinna</name>
    <dbReference type="NCBI Taxonomy" id="1090488"/>
    <lineage>
        <taxon>Eukaryota</taxon>
        <taxon>Metazoa</taxon>
        <taxon>Chordata</taxon>
        <taxon>Craniata</taxon>
        <taxon>Vertebrata</taxon>
        <taxon>Euteleostomi</taxon>
        <taxon>Actinopterygii</taxon>
        <taxon>Neopterygii</taxon>
        <taxon>Teleostei</taxon>
        <taxon>Neoteleostei</taxon>
        <taxon>Acanthomorphata</taxon>
        <taxon>Eupercaria</taxon>
        <taxon>Perciformes</taxon>
        <taxon>Notothenioidei</taxon>
        <taxon>Pogonophryne</taxon>
    </lineage>
</organism>
<proteinExistence type="predicted"/>
<dbReference type="InterPro" id="IPR002957">
    <property type="entry name" value="Keratin_I"/>
</dbReference>
<evidence type="ECO:0000313" key="7">
    <source>
        <dbReference type="Proteomes" id="UP001219934"/>
    </source>
</evidence>
<dbReference type="PROSITE" id="PS51842">
    <property type="entry name" value="IF_ROD_2"/>
    <property type="match status" value="1"/>
</dbReference>
<dbReference type="GO" id="GO:0005882">
    <property type="term" value="C:intermediate filament"/>
    <property type="evidence" value="ECO:0007669"/>
    <property type="project" value="UniProtKB-KW"/>
</dbReference>
<feature type="coiled-coil region" evidence="3">
    <location>
        <begin position="233"/>
        <end position="267"/>
    </location>
</feature>
<comment type="caution">
    <text evidence="6">The sequence shown here is derived from an EMBL/GenBank/DDBJ whole genome shotgun (WGS) entry which is preliminary data.</text>
</comment>
<feature type="coiled-coil region" evidence="3">
    <location>
        <begin position="322"/>
        <end position="377"/>
    </location>
</feature>
<protein>
    <recommendedName>
        <fullName evidence="5">IF rod domain-containing protein</fullName>
    </recommendedName>
</protein>
<dbReference type="PANTHER" id="PTHR23239">
    <property type="entry name" value="INTERMEDIATE FILAMENT"/>
    <property type="match status" value="1"/>
</dbReference>
<dbReference type="InterPro" id="IPR039008">
    <property type="entry name" value="IF_rod_dom"/>
</dbReference>
<sequence>MSVSFSRQNSRQSSSRSYSDRNVTSSSLSQRGGMQQSVGGYQQSVGGFQGFLLPTGGPLMQGRSPSVYGGAGGYGTRISQSFYTSGSHNPFSESAVHSLESANRRLELQIGEFLEKRGPSHSNDFTKFFAIITDVRAQILNKYLDNQRVILQIDNAQLAAEDFQVKYEVELNMHSTVQADVIRLKGVRDSLTLSISDLELNIEGMTEELVYMRSSHQEELQVIRKQQSGSVDVRVCCAESEDIEKELKETREEYEALMVKNMQEVEKWFQAKVEEFNVRILVSTTDVNTFYTELSELRRTYQNLEISRDGILTEIQCRQRNLEESNGDLQRLQGSIEQQQTEYRILLDIKMRLEMEIAEYRRLLDGETRERAFIQERKAYVIKEVVQVEEHKPHVERRIKTIVEKVIDGQVVSSSEQVETEEIQ</sequence>
<dbReference type="SUPFAM" id="SSF64593">
    <property type="entry name" value="Intermediate filament protein, coiled coil region"/>
    <property type="match status" value="1"/>
</dbReference>
<evidence type="ECO:0000313" key="6">
    <source>
        <dbReference type="EMBL" id="KAJ4944507.1"/>
    </source>
</evidence>
<evidence type="ECO:0000256" key="4">
    <source>
        <dbReference type="SAM" id="MobiDB-lite"/>
    </source>
</evidence>
<dbReference type="GO" id="GO:0005198">
    <property type="term" value="F:structural molecule activity"/>
    <property type="evidence" value="ECO:0007669"/>
    <property type="project" value="InterPro"/>
</dbReference>
<dbReference type="SMART" id="SM01391">
    <property type="entry name" value="Filament"/>
    <property type="match status" value="1"/>
</dbReference>
<feature type="region of interest" description="Disordered" evidence="4">
    <location>
        <begin position="1"/>
        <end position="39"/>
    </location>
</feature>
<dbReference type="Gene3D" id="1.20.5.170">
    <property type="match status" value="1"/>
</dbReference>
<feature type="domain" description="IF rod" evidence="5">
    <location>
        <begin position="96"/>
        <end position="371"/>
    </location>
</feature>
<evidence type="ECO:0000259" key="5">
    <source>
        <dbReference type="PROSITE" id="PS51842"/>
    </source>
</evidence>
<dbReference type="PRINTS" id="PR01248">
    <property type="entry name" value="TYPE1KERATIN"/>
</dbReference>
<accession>A0AAD6BK82</accession>
<gene>
    <name evidence="6" type="ORF">JOQ06_013050</name>
</gene>
<name>A0AAD6BK82_9TELE</name>
<dbReference type="EMBL" id="JAPTMU010000004">
    <property type="protein sequence ID" value="KAJ4944507.1"/>
    <property type="molecule type" value="Genomic_DNA"/>
</dbReference>
<dbReference type="Gene3D" id="1.20.5.1160">
    <property type="entry name" value="Vasodilator-stimulated phosphoprotein"/>
    <property type="match status" value="1"/>
</dbReference>
<keyword evidence="2 3" id="KW-0175">Coiled coil</keyword>
<dbReference type="Pfam" id="PF00038">
    <property type="entry name" value="Filament"/>
    <property type="match status" value="1"/>
</dbReference>
<dbReference type="Proteomes" id="UP001219934">
    <property type="component" value="Unassembled WGS sequence"/>
</dbReference>
<keyword evidence="1" id="KW-0403">Intermediate filament</keyword>
<evidence type="ECO:0000256" key="1">
    <source>
        <dbReference type="ARBA" id="ARBA00022754"/>
    </source>
</evidence>
<dbReference type="PANTHER" id="PTHR23239:SF180">
    <property type="entry name" value="KERATIN, TYPE I CYTOSKELETAL 17"/>
    <property type="match status" value="1"/>
</dbReference>
<evidence type="ECO:0000256" key="2">
    <source>
        <dbReference type="ARBA" id="ARBA00023054"/>
    </source>
</evidence>
<keyword evidence="7" id="KW-1185">Reference proteome</keyword>
<reference evidence="6" key="1">
    <citation type="submission" date="2022-11" db="EMBL/GenBank/DDBJ databases">
        <title>Chromosome-level genome of Pogonophryne albipinna.</title>
        <authorList>
            <person name="Jo E."/>
        </authorList>
    </citation>
    <scope>NUCLEOTIDE SEQUENCE</scope>
    <source>
        <strain evidence="6">SGF0006</strain>
        <tissue evidence="6">Muscle</tissue>
    </source>
</reference>